<name>A0AA36DMG6_CYLNA</name>
<protein>
    <submittedName>
        <fullName evidence="1">Uncharacterized protein</fullName>
    </submittedName>
</protein>
<dbReference type="PANTHER" id="PTHR33939:SF1">
    <property type="entry name" value="DUF4371 DOMAIN-CONTAINING PROTEIN"/>
    <property type="match status" value="1"/>
</dbReference>
<keyword evidence="2" id="KW-1185">Reference proteome</keyword>
<gene>
    <name evidence="1" type="ORF">CYNAS_LOCUS1257</name>
</gene>
<dbReference type="PANTHER" id="PTHR33939">
    <property type="entry name" value="PROTEIN CBG22215"/>
    <property type="match status" value="1"/>
</dbReference>
<evidence type="ECO:0000313" key="1">
    <source>
        <dbReference type="EMBL" id="CAJ0589274.1"/>
    </source>
</evidence>
<proteinExistence type="predicted"/>
<organism evidence="1 2">
    <name type="scientific">Cylicocyclus nassatus</name>
    <name type="common">Nematode worm</name>
    <dbReference type="NCBI Taxonomy" id="53992"/>
    <lineage>
        <taxon>Eukaryota</taxon>
        <taxon>Metazoa</taxon>
        <taxon>Ecdysozoa</taxon>
        <taxon>Nematoda</taxon>
        <taxon>Chromadorea</taxon>
        <taxon>Rhabditida</taxon>
        <taxon>Rhabditina</taxon>
        <taxon>Rhabditomorpha</taxon>
        <taxon>Strongyloidea</taxon>
        <taxon>Strongylidae</taxon>
        <taxon>Cylicocyclus</taxon>
    </lineage>
</organism>
<evidence type="ECO:0000313" key="2">
    <source>
        <dbReference type="Proteomes" id="UP001176961"/>
    </source>
</evidence>
<dbReference type="Gene3D" id="3.30.420.10">
    <property type="entry name" value="Ribonuclease H-like superfamily/Ribonuclease H"/>
    <property type="match status" value="1"/>
</dbReference>
<comment type="caution">
    <text evidence="1">The sequence shown here is derived from an EMBL/GenBank/DDBJ whole genome shotgun (WGS) entry which is preliminary data.</text>
</comment>
<sequence>MGFPEDIVMEEPTIPALEFTEALQVSYNPDMGLYENVKECDCSQICKEVIDSMKMSRWPKGSRKKGARYGRDGKELIRRALDFAKELKNRLKETCARVVFQQPTEITALALGISRRTLNRMGYELQEEPRRQKSVYNRKKMTMATVTRYGPQWGDIVKQAIHGRLRNEENVTIADLHEELSSAHEDFTLSRATLHRLVRGLGFSFKKNPGQKFIFERSDLVAKRDHYLRAIASARERGEYLVYMDETWVFSGMTKPKGWNDNNIPRFAPRSTFARYSYGKTASKNKGRRAIVIGALAEDGIIPECTRVFVSGMVDDGDYHREMNHTLFESWLRDCCRSRLIRDRHESASKSQARLSGYGQRAVPYATGGESAYIFINQGANKGIPREKRNSCGENSYKTNSADGGNRFCLMKKNLNDAIQLNSYVEEAGGYSALRSYATERICNELGVNLIRLPPFHCFFNPIELCWGQLKGFLNKCGKITDNIGVVHNQLKLTQPQSPLYPTPKQEWIRRI</sequence>
<dbReference type="Proteomes" id="UP001176961">
    <property type="component" value="Unassembled WGS sequence"/>
</dbReference>
<accession>A0AA36DMG6</accession>
<dbReference type="EMBL" id="CATQJL010000001">
    <property type="protein sequence ID" value="CAJ0589274.1"/>
    <property type="molecule type" value="Genomic_DNA"/>
</dbReference>
<dbReference type="InterPro" id="IPR036397">
    <property type="entry name" value="RNaseH_sf"/>
</dbReference>
<dbReference type="GO" id="GO:0003676">
    <property type="term" value="F:nucleic acid binding"/>
    <property type="evidence" value="ECO:0007669"/>
    <property type="project" value="InterPro"/>
</dbReference>
<dbReference type="AlphaFoldDB" id="A0AA36DMG6"/>
<reference evidence="1" key="1">
    <citation type="submission" date="2023-07" db="EMBL/GenBank/DDBJ databases">
        <authorList>
            <consortium name="CYATHOMIX"/>
        </authorList>
    </citation>
    <scope>NUCLEOTIDE SEQUENCE</scope>
    <source>
        <strain evidence="1">N/A</strain>
    </source>
</reference>